<sequence length="37" mass="4420">MNENKMERSFMKPRLVHFEVLIASNVDVTFNNRCVSY</sequence>
<comment type="caution">
    <text evidence="1">The sequence shown here is derived from an EMBL/GenBank/DDBJ whole genome shotgun (WGS) entry which is preliminary data.</text>
</comment>
<dbReference type="EMBL" id="BAEQ01000004">
    <property type="protein sequence ID" value="GAC27034.1"/>
    <property type="molecule type" value="Genomic_DNA"/>
</dbReference>
<reference evidence="2" key="1">
    <citation type="journal article" date="2014" name="Environ. Microbiol.">
        <title>Comparative genomics of the marine bacterial genus Glaciecola reveals the high degree of genomic diversity and genomic characteristic for cold adaptation.</title>
        <authorList>
            <person name="Qin Q.L."/>
            <person name="Xie B.B."/>
            <person name="Yu Y."/>
            <person name="Shu Y.L."/>
            <person name="Rong J.C."/>
            <person name="Zhang Y.J."/>
            <person name="Zhao D.L."/>
            <person name="Chen X.L."/>
            <person name="Zhang X.Y."/>
            <person name="Chen B."/>
            <person name="Zhou B.C."/>
            <person name="Zhang Y.Z."/>
        </authorList>
    </citation>
    <scope>NUCLEOTIDE SEQUENCE [LARGE SCALE GENOMIC DNA]</scope>
    <source>
        <strain evidence="2">ACAM 615</strain>
    </source>
</reference>
<keyword evidence="2" id="KW-1185">Reference proteome</keyword>
<proteinExistence type="predicted"/>
<dbReference type="Proteomes" id="UP000006251">
    <property type="component" value="Unassembled WGS sequence"/>
</dbReference>
<dbReference type="AlphaFoldDB" id="K6Y2H6"/>
<gene>
    <name evidence="1" type="ORF">GPAL_0153</name>
</gene>
<evidence type="ECO:0000313" key="1">
    <source>
        <dbReference type="EMBL" id="GAC27034.1"/>
    </source>
</evidence>
<organism evidence="1 2">
    <name type="scientific">Brumicola pallidula DSM 14239 = ACAM 615</name>
    <dbReference type="NCBI Taxonomy" id="1121922"/>
    <lineage>
        <taxon>Bacteria</taxon>
        <taxon>Pseudomonadati</taxon>
        <taxon>Pseudomonadota</taxon>
        <taxon>Gammaproteobacteria</taxon>
        <taxon>Alteromonadales</taxon>
        <taxon>Alteromonadaceae</taxon>
        <taxon>Brumicola</taxon>
    </lineage>
</organism>
<evidence type="ECO:0000313" key="2">
    <source>
        <dbReference type="Proteomes" id="UP000006251"/>
    </source>
</evidence>
<name>K6Y2H6_9ALTE</name>
<accession>K6Y2H6</accession>
<protein>
    <submittedName>
        <fullName evidence="1">Uncharacterized protein</fullName>
    </submittedName>
</protein>